<dbReference type="RefSeq" id="WP_128765697.1">
    <property type="nucleotide sequence ID" value="NZ_JBHUOO010000007.1"/>
</dbReference>
<feature type="domain" description="Stress-response A/B barrel" evidence="2">
    <location>
        <begin position="39"/>
        <end position="133"/>
    </location>
</feature>
<accession>A0A4Q0P485</accession>
<dbReference type="PANTHER" id="PTHR33178">
    <property type="match status" value="1"/>
</dbReference>
<organism evidence="3 4">
    <name type="scientific">Leeuwenhoekiella polynyae</name>
    <dbReference type="NCBI Taxonomy" id="1550906"/>
    <lineage>
        <taxon>Bacteria</taxon>
        <taxon>Pseudomonadati</taxon>
        <taxon>Bacteroidota</taxon>
        <taxon>Flavobacteriia</taxon>
        <taxon>Flavobacteriales</taxon>
        <taxon>Flavobacteriaceae</taxon>
        <taxon>Leeuwenhoekiella</taxon>
    </lineage>
</organism>
<dbReference type="InterPro" id="IPR013097">
    <property type="entry name" value="Dabb"/>
</dbReference>
<name>A0A4Q0P485_9FLAO</name>
<keyword evidence="4" id="KW-1185">Reference proteome</keyword>
<gene>
    <name evidence="3" type="ORF">DSM02_2259</name>
</gene>
<dbReference type="Gene3D" id="3.30.70.100">
    <property type="match status" value="1"/>
</dbReference>
<dbReference type="Pfam" id="PF07876">
    <property type="entry name" value="Dabb"/>
    <property type="match status" value="1"/>
</dbReference>
<reference evidence="3 4" key="1">
    <citation type="submission" date="2018-07" db="EMBL/GenBank/DDBJ databases">
        <title>Leeuwenhoekiella genomics.</title>
        <authorList>
            <person name="Tahon G."/>
            <person name="Willems A."/>
        </authorList>
    </citation>
    <scope>NUCLEOTIDE SEQUENCE [LARGE SCALE GENOMIC DNA]</scope>
    <source>
        <strain evidence="3 4">LMG 29608</strain>
    </source>
</reference>
<comment type="subunit">
    <text evidence="1">Homodimer.</text>
</comment>
<dbReference type="SMART" id="SM00886">
    <property type="entry name" value="Dabb"/>
    <property type="match status" value="1"/>
</dbReference>
<sequence>MKNTCYLLIGLLIFTSCKDMNSEAEEAVTNQAEEQARQLRHVVLFSFKESATPAEVEKVEAAFANLAVEIDEIKAFEWGLNNSPENLNKGFTHCFFVTFTSEQDRDTYLVHPKHQEFGAMLGPVLEDVLVVDYWKE</sequence>
<protein>
    <submittedName>
        <fullName evidence="3">Stress responsive alpha/beta barrel protein</fullName>
    </submittedName>
</protein>
<evidence type="ECO:0000313" key="3">
    <source>
        <dbReference type="EMBL" id="RXG20888.1"/>
    </source>
</evidence>
<dbReference type="PROSITE" id="PS51257">
    <property type="entry name" value="PROKAR_LIPOPROTEIN"/>
    <property type="match status" value="1"/>
</dbReference>
<evidence type="ECO:0000256" key="1">
    <source>
        <dbReference type="ARBA" id="ARBA00011738"/>
    </source>
</evidence>
<dbReference type="InterPro" id="IPR011008">
    <property type="entry name" value="Dimeric_a/b-barrel"/>
</dbReference>
<evidence type="ECO:0000313" key="4">
    <source>
        <dbReference type="Proteomes" id="UP000289859"/>
    </source>
</evidence>
<dbReference type="EMBL" id="QOVK01000009">
    <property type="protein sequence ID" value="RXG20888.1"/>
    <property type="molecule type" value="Genomic_DNA"/>
</dbReference>
<dbReference type="SUPFAM" id="SSF54909">
    <property type="entry name" value="Dimeric alpha+beta barrel"/>
    <property type="match status" value="1"/>
</dbReference>
<dbReference type="PANTHER" id="PTHR33178:SF10">
    <property type="entry name" value="STRESS-RESPONSE A_B BARREL DOMAIN-CONTAINING PROTEIN"/>
    <property type="match status" value="1"/>
</dbReference>
<proteinExistence type="predicted"/>
<dbReference type="Proteomes" id="UP000289859">
    <property type="component" value="Unassembled WGS sequence"/>
</dbReference>
<dbReference type="InterPro" id="IPR044662">
    <property type="entry name" value="HS1/DABB1-like"/>
</dbReference>
<evidence type="ECO:0000259" key="2">
    <source>
        <dbReference type="PROSITE" id="PS51502"/>
    </source>
</evidence>
<comment type="caution">
    <text evidence="3">The sequence shown here is derived from an EMBL/GenBank/DDBJ whole genome shotgun (WGS) entry which is preliminary data.</text>
</comment>
<dbReference type="PROSITE" id="PS51502">
    <property type="entry name" value="S_R_A_B_BARREL"/>
    <property type="match status" value="1"/>
</dbReference>
<dbReference type="AlphaFoldDB" id="A0A4Q0P485"/>
<dbReference type="OrthoDB" id="9816070at2"/>